<keyword evidence="1" id="KW-0472">Membrane</keyword>
<comment type="caution">
    <text evidence="3">The sequence shown here is derived from an EMBL/GenBank/DDBJ whole genome shotgun (WGS) entry which is preliminary data.</text>
</comment>
<accession>A0ABP9TSV0</accession>
<keyword evidence="1" id="KW-1133">Transmembrane helix</keyword>
<dbReference type="Pfam" id="PF04892">
    <property type="entry name" value="VanZ"/>
    <property type="match status" value="1"/>
</dbReference>
<dbReference type="PANTHER" id="PTHR28008">
    <property type="entry name" value="DOMAIN PROTEIN, PUTATIVE (AFU_ORTHOLOGUE AFUA_3G10980)-RELATED"/>
    <property type="match status" value="1"/>
</dbReference>
<proteinExistence type="predicted"/>
<feature type="transmembrane region" description="Helical" evidence="1">
    <location>
        <begin position="82"/>
        <end position="102"/>
    </location>
</feature>
<dbReference type="InterPro" id="IPR006976">
    <property type="entry name" value="VanZ-like"/>
</dbReference>
<dbReference type="Proteomes" id="UP001501257">
    <property type="component" value="Unassembled WGS sequence"/>
</dbReference>
<feature type="transmembrane region" description="Helical" evidence="1">
    <location>
        <begin position="7"/>
        <end position="26"/>
    </location>
</feature>
<evidence type="ECO:0000313" key="4">
    <source>
        <dbReference type="Proteomes" id="UP001501257"/>
    </source>
</evidence>
<dbReference type="EMBL" id="BAABLK010000089">
    <property type="protein sequence ID" value="GAA5228772.1"/>
    <property type="molecule type" value="Genomic_DNA"/>
</dbReference>
<keyword evidence="1" id="KW-0812">Transmembrane</keyword>
<organism evidence="3 4">
    <name type="scientific">Paeniglutamicibacter antarcticus</name>
    <dbReference type="NCBI Taxonomy" id="494023"/>
    <lineage>
        <taxon>Bacteria</taxon>
        <taxon>Bacillati</taxon>
        <taxon>Actinomycetota</taxon>
        <taxon>Actinomycetes</taxon>
        <taxon>Micrococcales</taxon>
        <taxon>Micrococcaceae</taxon>
        <taxon>Paeniglutamicibacter</taxon>
    </lineage>
</organism>
<gene>
    <name evidence="3" type="ORF">GCM10025778_33110</name>
</gene>
<feature type="transmembrane region" description="Helical" evidence="1">
    <location>
        <begin position="114"/>
        <end position="131"/>
    </location>
</feature>
<dbReference type="PANTHER" id="PTHR28008:SF1">
    <property type="entry name" value="DOMAIN PROTEIN, PUTATIVE (AFU_ORTHOLOGUE AFUA_3G10980)-RELATED"/>
    <property type="match status" value="1"/>
</dbReference>
<evidence type="ECO:0000256" key="1">
    <source>
        <dbReference type="SAM" id="Phobius"/>
    </source>
</evidence>
<reference evidence="4" key="1">
    <citation type="journal article" date="2019" name="Int. J. Syst. Evol. Microbiol.">
        <title>The Global Catalogue of Microorganisms (GCM) 10K type strain sequencing project: providing services to taxonomists for standard genome sequencing and annotation.</title>
        <authorList>
            <consortium name="The Broad Institute Genomics Platform"/>
            <consortium name="The Broad Institute Genome Sequencing Center for Infectious Disease"/>
            <person name="Wu L."/>
            <person name="Ma J."/>
        </authorList>
    </citation>
    <scope>NUCLEOTIDE SEQUENCE [LARGE SCALE GENOMIC DNA]</scope>
    <source>
        <strain evidence="4">JCM 18952</strain>
    </source>
</reference>
<feature type="transmembrane region" description="Helical" evidence="1">
    <location>
        <begin position="54"/>
        <end position="75"/>
    </location>
</feature>
<evidence type="ECO:0000313" key="3">
    <source>
        <dbReference type="EMBL" id="GAA5228772.1"/>
    </source>
</evidence>
<keyword evidence="4" id="KW-1185">Reference proteome</keyword>
<sequence>MTKPHTRFIVILAVAYGAALLLIAFWPTPVDTSMGPALARTIDWFHARGLSESIGYKQIEFSANIALFVPFGYLTGAWVRRWWAVVAIGFAASCLIEFGQGLLLSERYSSMWDIVANTLGATLGAGLFLLVHRKSQRAGYSAGSR</sequence>
<protein>
    <recommendedName>
        <fullName evidence="2">VanZ-like domain-containing protein</fullName>
    </recommendedName>
</protein>
<evidence type="ECO:0000259" key="2">
    <source>
        <dbReference type="Pfam" id="PF04892"/>
    </source>
</evidence>
<name>A0ABP9TSV0_9MICC</name>
<dbReference type="RefSeq" id="WP_210100213.1">
    <property type="nucleotide sequence ID" value="NZ_BAABLK010000089.1"/>
</dbReference>
<feature type="domain" description="VanZ-like" evidence="2">
    <location>
        <begin position="15"/>
        <end position="131"/>
    </location>
</feature>